<gene>
    <name evidence="3" type="ORF">CALVIDRAFT_538436</name>
</gene>
<dbReference type="EMBL" id="KV417290">
    <property type="protein sequence ID" value="KZO95297.1"/>
    <property type="molecule type" value="Genomic_DNA"/>
</dbReference>
<dbReference type="STRING" id="1330018.A0A167L3K9"/>
<dbReference type="OrthoDB" id="3363625at2759"/>
<keyword evidence="1" id="KW-1133">Transmembrane helix</keyword>
<proteinExistence type="predicted"/>
<keyword evidence="1" id="KW-0812">Transmembrane</keyword>
<feature type="chain" id="PRO_5007889677" description="Extracellular membrane protein CFEM domain-containing protein" evidence="2">
    <location>
        <begin position="19"/>
        <end position="416"/>
    </location>
</feature>
<keyword evidence="1" id="KW-0472">Membrane</keyword>
<evidence type="ECO:0000256" key="2">
    <source>
        <dbReference type="SAM" id="SignalP"/>
    </source>
</evidence>
<dbReference type="Proteomes" id="UP000076738">
    <property type="component" value="Unassembled WGS sequence"/>
</dbReference>
<evidence type="ECO:0008006" key="5">
    <source>
        <dbReference type="Google" id="ProtNLM"/>
    </source>
</evidence>
<sequence length="416" mass="40809">MRFSFAALLFVLPAIVSAVPSLSYSTRSEGLTVRHARLAQRFANPLAERAELSGRQTSCATQCSSTTDSSAVTAYNNCAATDAVCICNALEGMSSSCLACVLPAIGLSTSEFNQVCGSGSTTNQCDSQCSSASDQAANQAAGECSTSSLGDPCVCSALNEMSTTCRTCLLQASGITSSQFSQACAASGTTGIGSQPTGASGFTCATSCTSSSDQSALNAGAACAETDTTCQCNALAKLSSGCLTCELSVSGLSQQEYQAACAASPSSLSFTGAGGSSPTSTSAASSSSPTGSSSSGNGFTVASCSTSCSSSADQTAINQGNACSATNVACACNAFNAMDSTCRSCILTANGLTQTDLNSQCVSASSQGSASSTASPGSSSLPNGQNPTSGVLVGFSIGLKGVMGVAAVALGAVIFV</sequence>
<reference evidence="3 4" key="1">
    <citation type="journal article" date="2016" name="Mol. Biol. Evol.">
        <title>Comparative Genomics of Early-Diverging Mushroom-Forming Fungi Provides Insights into the Origins of Lignocellulose Decay Capabilities.</title>
        <authorList>
            <person name="Nagy L.G."/>
            <person name="Riley R."/>
            <person name="Tritt A."/>
            <person name="Adam C."/>
            <person name="Daum C."/>
            <person name="Floudas D."/>
            <person name="Sun H."/>
            <person name="Yadav J.S."/>
            <person name="Pangilinan J."/>
            <person name="Larsson K.H."/>
            <person name="Matsuura K."/>
            <person name="Barry K."/>
            <person name="Labutti K."/>
            <person name="Kuo R."/>
            <person name="Ohm R.A."/>
            <person name="Bhattacharya S.S."/>
            <person name="Shirouzu T."/>
            <person name="Yoshinaga Y."/>
            <person name="Martin F.M."/>
            <person name="Grigoriev I.V."/>
            <person name="Hibbett D.S."/>
        </authorList>
    </citation>
    <scope>NUCLEOTIDE SEQUENCE [LARGE SCALE GENOMIC DNA]</scope>
    <source>
        <strain evidence="3 4">TUFC12733</strain>
    </source>
</reference>
<evidence type="ECO:0000256" key="1">
    <source>
        <dbReference type="SAM" id="Phobius"/>
    </source>
</evidence>
<feature type="transmembrane region" description="Helical" evidence="1">
    <location>
        <begin position="391"/>
        <end position="415"/>
    </location>
</feature>
<name>A0A167L3K9_CALVF</name>
<dbReference type="AlphaFoldDB" id="A0A167L3K9"/>
<evidence type="ECO:0000313" key="3">
    <source>
        <dbReference type="EMBL" id="KZO95297.1"/>
    </source>
</evidence>
<accession>A0A167L3K9</accession>
<evidence type="ECO:0000313" key="4">
    <source>
        <dbReference type="Proteomes" id="UP000076738"/>
    </source>
</evidence>
<keyword evidence="4" id="KW-1185">Reference proteome</keyword>
<keyword evidence="2" id="KW-0732">Signal</keyword>
<protein>
    <recommendedName>
        <fullName evidence="5">Extracellular membrane protein CFEM domain-containing protein</fullName>
    </recommendedName>
</protein>
<organism evidence="3 4">
    <name type="scientific">Calocera viscosa (strain TUFC12733)</name>
    <dbReference type="NCBI Taxonomy" id="1330018"/>
    <lineage>
        <taxon>Eukaryota</taxon>
        <taxon>Fungi</taxon>
        <taxon>Dikarya</taxon>
        <taxon>Basidiomycota</taxon>
        <taxon>Agaricomycotina</taxon>
        <taxon>Dacrymycetes</taxon>
        <taxon>Dacrymycetales</taxon>
        <taxon>Dacrymycetaceae</taxon>
        <taxon>Calocera</taxon>
    </lineage>
</organism>
<feature type="signal peptide" evidence="2">
    <location>
        <begin position="1"/>
        <end position="18"/>
    </location>
</feature>